<organism evidence="2 3">
    <name type="scientific">Acetoanaerobium noterae</name>
    <dbReference type="NCBI Taxonomy" id="745369"/>
    <lineage>
        <taxon>Bacteria</taxon>
        <taxon>Bacillati</taxon>
        <taxon>Bacillota</taxon>
        <taxon>Clostridia</taxon>
        <taxon>Peptostreptococcales</taxon>
        <taxon>Filifactoraceae</taxon>
        <taxon>Acetoanaerobium</taxon>
    </lineage>
</organism>
<keyword evidence="1" id="KW-0472">Membrane</keyword>
<feature type="transmembrane region" description="Helical" evidence="1">
    <location>
        <begin position="99"/>
        <end position="120"/>
    </location>
</feature>
<feature type="transmembrane region" description="Helical" evidence="1">
    <location>
        <begin position="70"/>
        <end position="87"/>
    </location>
</feature>
<sequence length="165" mass="18017">MKIPKLSLKYLAFLIVSYLLSFLYIGNSTFSFTSLPSILYTLTGSNISGASLSFLVFLMTGVYKGSPQNLLARAIIAAGVGLGVYLFGVANKKYENSNLAAVAITVVPSIITFFSIRAFYTYEAAMDMSKTVLIMLAINTFLALIIDKVSNMPNQKGVIAKWLKR</sequence>
<proteinExistence type="predicted"/>
<dbReference type="RefSeq" id="WP_079589916.1">
    <property type="nucleotide sequence ID" value="NZ_FUYN01000004.1"/>
</dbReference>
<keyword evidence="3" id="KW-1185">Reference proteome</keyword>
<feature type="transmembrane region" description="Helical" evidence="1">
    <location>
        <begin position="7"/>
        <end position="26"/>
    </location>
</feature>
<accession>A0A1T5C9F0</accession>
<feature type="transmembrane region" description="Helical" evidence="1">
    <location>
        <begin position="132"/>
        <end position="150"/>
    </location>
</feature>
<evidence type="ECO:0000313" key="2">
    <source>
        <dbReference type="EMBL" id="SKB56021.1"/>
    </source>
</evidence>
<gene>
    <name evidence="2" type="ORF">SAMN02745120_2113</name>
</gene>
<keyword evidence="1" id="KW-1133">Transmembrane helix</keyword>
<dbReference type="EMBL" id="FUYN01000004">
    <property type="protein sequence ID" value="SKB56021.1"/>
    <property type="molecule type" value="Genomic_DNA"/>
</dbReference>
<dbReference type="Proteomes" id="UP000243406">
    <property type="component" value="Unassembled WGS sequence"/>
</dbReference>
<evidence type="ECO:0000256" key="1">
    <source>
        <dbReference type="SAM" id="Phobius"/>
    </source>
</evidence>
<feature type="transmembrane region" description="Helical" evidence="1">
    <location>
        <begin position="38"/>
        <end position="58"/>
    </location>
</feature>
<evidence type="ECO:0000313" key="3">
    <source>
        <dbReference type="Proteomes" id="UP000243406"/>
    </source>
</evidence>
<reference evidence="3" key="1">
    <citation type="submission" date="2017-02" db="EMBL/GenBank/DDBJ databases">
        <authorList>
            <person name="Varghese N."/>
            <person name="Submissions S."/>
        </authorList>
    </citation>
    <scope>NUCLEOTIDE SEQUENCE [LARGE SCALE GENOMIC DNA]</scope>
    <source>
        <strain evidence="3">ATCC 35199</strain>
    </source>
</reference>
<dbReference type="AlphaFoldDB" id="A0A1T5C9F0"/>
<keyword evidence="1" id="KW-0812">Transmembrane</keyword>
<protein>
    <submittedName>
        <fullName evidence="2">Uncharacterized protein</fullName>
    </submittedName>
</protein>
<name>A0A1T5C9F0_9FIRM</name>